<sequence>MHIRLLDRYIFREVFFTFLFGIAAFTTVFVGSGTLFRIAQYMTEYGASLSSCIKIFVLSLPGAVIWTFPMSMLLGTLLAFGRLSSSSEITAMKSCGVSFWRIAAPGLLLGLVVSFFAVWFNEYIVPWSNEAYTRVLNYEIKGNTAPQSQDHIILKDIKSGVINRLIYARRYDASTEQMQNITMQLFENGKVSHVENAEYAEWKNGTWTMHQGVIYDIPKEEGAAQHLMHFDTQLLPINDSPRQIVRSQKRPEEMTIRELRETIKLLKGQFVNSRKMEAEFHQRFTVPFASFIFALVGIPLGLQPNRASSSRGFALSIVIIFIYYSLMTMGGAFAQGGTLPAMFAVWIPNIVGLIAGVYLMWKASR</sequence>
<keyword evidence="4 6" id="KW-1133">Transmembrane helix</keyword>
<dbReference type="PANTHER" id="PTHR33529">
    <property type="entry name" value="SLR0882 PROTEIN-RELATED"/>
    <property type="match status" value="1"/>
</dbReference>
<evidence type="ECO:0000256" key="3">
    <source>
        <dbReference type="ARBA" id="ARBA00022692"/>
    </source>
</evidence>
<feature type="transmembrane region" description="Helical" evidence="6">
    <location>
        <begin position="284"/>
        <end position="302"/>
    </location>
</feature>
<dbReference type="GO" id="GO:0043190">
    <property type="term" value="C:ATP-binding cassette (ABC) transporter complex"/>
    <property type="evidence" value="ECO:0007669"/>
    <property type="project" value="TreeGrafter"/>
</dbReference>
<keyword evidence="3 6" id="KW-0812">Transmembrane</keyword>
<protein>
    <submittedName>
        <fullName evidence="7">Lipopolysaccharide export system permease protein</fullName>
    </submittedName>
</protein>
<comment type="subcellular location">
    <subcellularLocation>
        <location evidence="1">Cell membrane</location>
        <topology evidence="1">Multi-pass membrane protein</topology>
    </subcellularLocation>
</comment>
<keyword evidence="5 6" id="KW-0472">Membrane</keyword>
<evidence type="ECO:0000313" key="7">
    <source>
        <dbReference type="EMBL" id="SHE30530.1"/>
    </source>
</evidence>
<feature type="transmembrane region" description="Helical" evidence="6">
    <location>
        <begin position="102"/>
        <end position="120"/>
    </location>
</feature>
<dbReference type="Pfam" id="PF03739">
    <property type="entry name" value="LptF_LptG"/>
    <property type="match status" value="1"/>
</dbReference>
<dbReference type="OrthoDB" id="9780716at2"/>
<feature type="transmembrane region" description="Helical" evidence="6">
    <location>
        <begin position="314"/>
        <end position="334"/>
    </location>
</feature>
<dbReference type="Proteomes" id="UP000184404">
    <property type="component" value="Unassembled WGS sequence"/>
</dbReference>
<dbReference type="GO" id="GO:0015920">
    <property type="term" value="P:lipopolysaccharide transport"/>
    <property type="evidence" value="ECO:0007669"/>
    <property type="project" value="TreeGrafter"/>
</dbReference>
<dbReference type="InterPro" id="IPR005495">
    <property type="entry name" value="LptG/LptF_permease"/>
</dbReference>
<evidence type="ECO:0000256" key="5">
    <source>
        <dbReference type="ARBA" id="ARBA00023136"/>
    </source>
</evidence>
<feature type="transmembrane region" description="Helical" evidence="6">
    <location>
        <begin position="340"/>
        <end position="361"/>
    </location>
</feature>
<name>A0A1M4SE94_9FIRM</name>
<organism evidence="7 8">
    <name type="scientific">Schwartzia succinivorans DSM 10502</name>
    <dbReference type="NCBI Taxonomy" id="1123243"/>
    <lineage>
        <taxon>Bacteria</taxon>
        <taxon>Bacillati</taxon>
        <taxon>Bacillota</taxon>
        <taxon>Negativicutes</taxon>
        <taxon>Selenomonadales</taxon>
        <taxon>Selenomonadaceae</taxon>
        <taxon>Schwartzia</taxon>
    </lineage>
</organism>
<keyword evidence="2" id="KW-1003">Cell membrane</keyword>
<proteinExistence type="predicted"/>
<evidence type="ECO:0000256" key="6">
    <source>
        <dbReference type="SAM" id="Phobius"/>
    </source>
</evidence>
<evidence type="ECO:0000256" key="4">
    <source>
        <dbReference type="ARBA" id="ARBA00022989"/>
    </source>
</evidence>
<dbReference type="PANTHER" id="PTHR33529:SF6">
    <property type="entry name" value="YJGP_YJGQ FAMILY PERMEASE"/>
    <property type="match status" value="1"/>
</dbReference>
<dbReference type="STRING" id="1123243.SAMN02745190_00105"/>
<feature type="transmembrane region" description="Helical" evidence="6">
    <location>
        <begin position="14"/>
        <end position="36"/>
    </location>
</feature>
<reference evidence="7 8" key="1">
    <citation type="submission" date="2016-11" db="EMBL/GenBank/DDBJ databases">
        <authorList>
            <person name="Jaros S."/>
            <person name="Januszkiewicz K."/>
            <person name="Wedrychowicz H."/>
        </authorList>
    </citation>
    <scope>NUCLEOTIDE SEQUENCE [LARGE SCALE GENOMIC DNA]</scope>
    <source>
        <strain evidence="7 8">DSM 10502</strain>
    </source>
</reference>
<dbReference type="EMBL" id="FQUG01000002">
    <property type="protein sequence ID" value="SHE30530.1"/>
    <property type="molecule type" value="Genomic_DNA"/>
</dbReference>
<gene>
    <name evidence="7" type="ORF">SAMN02745190_00105</name>
</gene>
<evidence type="ECO:0000256" key="2">
    <source>
        <dbReference type="ARBA" id="ARBA00022475"/>
    </source>
</evidence>
<dbReference type="AlphaFoldDB" id="A0A1M4SE94"/>
<evidence type="ECO:0000313" key="8">
    <source>
        <dbReference type="Proteomes" id="UP000184404"/>
    </source>
</evidence>
<accession>A0A1M4SE94</accession>
<dbReference type="RefSeq" id="WP_072934237.1">
    <property type="nucleotide sequence ID" value="NZ_FQUG01000002.1"/>
</dbReference>
<keyword evidence="8" id="KW-1185">Reference proteome</keyword>
<evidence type="ECO:0000256" key="1">
    <source>
        <dbReference type="ARBA" id="ARBA00004651"/>
    </source>
</evidence>
<feature type="transmembrane region" description="Helical" evidence="6">
    <location>
        <begin position="56"/>
        <end position="81"/>
    </location>
</feature>